<keyword evidence="2" id="KW-1185">Reference proteome</keyword>
<keyword evidence="1" id="KW-0238">DNA-binding</keyword>
<evidence type="ECO:0000313" key="2">
    <source>
        <dbReference type="Proteomes" id="UP001597053"/>
    </source>
</evidence>
<dbReference type="EMBL" id="JBHTHM010001988">
    <property type="protein sequence ID" value="MFD0787420.1"/>
    <property type="molecule type" value="Genomic_DNA"/>
</dbReference>
<evidence type="ECO:0000313" key="1">
    <source>
        <dbReference type="EMBL" id="MFD0787420.1"/>
    </source>
</evidence>
<gene>
    <name evidence="1" type="ORF">ACFQZ8_26250</name>
</gene>
<feature type="non-terminal residue" evidence="1">
    <location>
        <position position="33"/>
    </location>
</feature>
<comment type="caution">
    <text evidence="1">The sequence shown here is derived from an EMBL/GenBank/DDBJ whole genome shotgun (WGS) entry which is preliminary data.</text>
</comment>
<reference evidence="2" key="1">
    <citation type="journal article" date="2019" name="Int. J. Syst. Evol. Microbiol.">
        <title>The Global Catalogue of Microorganisms (GCM) 10K type strain sequencing project: providing services to taxonomists for standard genome sequencing and annotation.</title>
        <authorList>
            <consortium name="The Broad Institute Genomics Platform"/>
            <consortium name="The Broad Institute Genome Sequencing Center for Infectious Disease"/>
            <person name="Wu L."/>
            <person name="Ma J."/>
        </authorList>
    </citation>
    <scope>NUCLEOTIDE SEQUENCE [LARGE SCALE GENOMIC DNA]</scope>
    <source>
        <strain evidence="2">JCM 32148</strain>
    </source>
</reference>
<dbReference type="GO" id="GO:0003677">
    <property type="term" value="F:DNA binding"/>
    <property type="evidence" value="ECO:0007669"/>
    <property type="project" value="UniProtKB-KW"/>
</dbReference>
<sequence>MHPSGFLRVLAVDDEPPALDELAYHLRADPRGA</sequence>
<dbReference type="Proteomes" id="UP001597053">
    <property type="component" value="Unassembled WGS sequence"/>
</dbReference>
<organism evidence="1 2">
    <name type="scientific">Micromonospora azadirachtae</name>
    <dbReference type="NCBI Taxonomy" id="1970735"/>
    <lineage>
        <taxon>Bacteria</taxon>
        <taxon>Bacillati</taxon>
        <taxon>Actinomycetota</taxon>
        <taxon>Actinomycetes</taxon>
        <taxon>Micromonosporales</taxon>
        <taxon>Micromonosporaceae</taxon>
        <taxon>Micromonospora</taxon>
    </lineage>
</organism>
<protein>
    <submittedName>
        <fullName evidence="1">DNA-binding response regulator</fullName>
    </submittedName>
</protein>
<proteinExistence type="predicted"/>
<accession>A0ABW3A916</accession>
<name>A0ABW3A916_9ACTN</name>